<dbReference type="InterPro" id="IPR041118">
    <property type="entry name" value="Rx_N"/>
</dbReference>
<dbReference type="Gene3D" id="1.20.5.4130">
    <property type="match status" value="1"/>
</dbReference>
<dbReference type="OMA" id="LSWVRCC"/>
<dbReference type="EMBL" id="LT934123">
    <property type="protein sequence ID" value="VAI80564.1"/>
    <property type="molecule type" value="Genomic_DNA"/>
</dbReference>
<dbReference type="InterPro" id="IPR032675">
    <property type="entry name" value="LRR_dom_sf"/>
</dbReference>
<evidence type="ECO:0000256" key="4">
    <source>
        <dbReference type="ARBA" id="ARBA00022741"/>
    </source>
</evidence>
<dbReference type="PANTHER" id="PTHR23155">
    <property type="entry name" value="DISEASE RESISTANCE PROTEIN RP"/>
    <property type="match status" value="1"/>
</dbReference>
<evidence type="ECO:0000259" key="7">
    <source>
        <dbReference type="SMART" id="SM00382"/>
    </source>
</evidence>
<keyword evidence="2" id="KW-0433">Leucine-rich repeat</keyword>
<dbReference type="AlphaFoldDB" id="A0A9R1BTK8"/>
<dbReference type="Gene3D" id="1.10.8.430">
    <property type="entry name" value="Helical domain of apoptotic protease-activating factors"/>
    <property type="match status" value="1"/>
</dbReference>
<keyword evidence="3" id="KW-0677">Repeat</keyword>
<dbReference type="InterPro" id="IPR044974">
    <property type="entry name" value="Disease_R_plants"/>
</dbReference>
<evidence type="ECO:0000313" key="8">
    <source>
        <dbReference type="EMBL" id="VAI80564.1"/>
    </source>
</evidence>
<keyword evidence="9" id="KW-1185">Reference proteome</keyword>
<accession>A0A9R1BTK8</accession>
<dbReference type="InterPro" id="IPR038005">
    <property type="entry name" value="RX-like_CC"/>
</dbReference>
<dbReference type="SMART" id="SM00382">
    <property type="entry name" value="AAA"/>
    <property type="match status" value="1"/>
</dbReference>
<dbReference type="PRINTS" id="PR00364">
    <property type="entry name" value="DISEASERSIST"/>
</dbReference>
<dbReference type="SUPFAM" id="SSF52540">
    <property type="entry name" value="P-loop containing nucleoside triphosphate hydrolases"/>
    <property type="match status" value="1"/>
</dbReference>
<dbReference type="FunFam" id="1.10.10.10:FF:000322">
    <property type="entry name" value="Probable disease resistance protein At1g63360"/>
    <property type="match status" value="1"/>
</dbReference>
<dbReference type="Pfam" id="PF23598">
    <property type="entry name" value="LRR_14"/>
    <property type="match status" value="1"/>
</dbReference>
<dbReference type="InterPro" id="IPR003593">
    <property type="entry name" value="AAA+_ATPase"/>
</dbReference>
<dbReference type="PANTHER" id="PTHR23155:SF1235">
    <property type="entry name" value="OS01G0335700 PROTEIN"/>
    <property type="match status" value="1"/>
</dbReference>
<dbReference type="GO" id="GO:0009626">
    <property type="term" value="P:plant-type hypersensitive response"/>
    <property type="evidence" value="ECO:0007669"/>
    <property type="project" value="UniProtKB-ARBA"/>
</dbReference>
<dbReference type="Pfam" id="PF18052">
    <property type="entry name" value="Rx_N"/>
    <property type="match status" value="1"/>
</dbReference>
<name>A0A9R1BTK8_TRITD</name>
<dbReference type="Gene3D" id="1.10.10.10">
    <property type="entry name" value="Winged helix-like DNA-binding domain superfamily/Winged helix DNA-binding domain"/>
    <property type="match status" value="1"/>
</dbReference>
<dbReference type="Pfam" id="PF00931">
    <property type="entry name" value="NB-ARC"/>
    <property type="match status" value="1"/>
</dbReference>
<dbReference type="GO" id="GO:0002758">
    <property type="term" value="P:innate immune response-activating signaling pathway"/>
    <property type="evidence" value="ECO:0007669"/>
    <property type="project" value="UniProtKB-ARBA"/>
</dbReference>
<evidence type="ECO:0000313" key="9">
    <source>
        <dbReference type="Proteomes" id="UP000324705"/>
    </source>
</evidence>
<protein>
    <recommendedName>
        <fullName evidence="7">AAA+ ATPase domain-containing protein</fullName>
    </recommendedName>
</protein>
<sequence>MMLWSVNNYSKKIIGATRRRRLGGLSVSLRSTPILVLAAGDTHSPQIQIQRRPLCSQQTGGMEIAVGALSGMVEALPSKLGELLQQEYELLSGARGDVAFFQAELRTMNAAVLRCKALEEPDVQTTSWIAQVRDLAFDIEDWVDLFAHRVDAGAHGADAATSHRFSCWIRRLTTIPDRHVIATELKELRARVVEVSELRKRYSLGPQMPSHHAPAVDPRLFALYADSAGLVGMDGPRDEVAGMVTGQGSDGLKVVSIVGMAGSGKTTLAREVYRLVGAGFKCRALVSVGRSSDVAKVLGDMLSQVDSRGRGDAGDVNQLIGRLRQHLQDKRYLVMVDDLWNVQTWGIIKHCFPENNLGSRIITTTRIEAVAKAGAGAHVYKTCLLDEADAETLFTQRTFGSVGACPAHLKDVSAQIMRKCGGLPLAIVSVGGLLASKARTRDEFERSGLEWRTNSELQRMKQIIKLSYSDLPANLKACLLHLSIFPENHEIEIERLAGRWVAEGFINEQRGTSMEETARNYICELIGRNLIQPSQLNHDGTHRSYVLHPVIHDFIICKSMEDNFVALVHAQQQDVPPGNGTVRRLSLLNSGKHDQAAAQIDGAKVSRARSITVFSHTGRTPRLNELSVLRVLDLEGCQGPLCLDGLYKLLLLRYLNLKGTDVSELPTQIGELRCLETLDVRSTKVKELPPSILRLEKLMHLLAGNAKLPSGITKMKSLLTLSCSNIGKSADADIIQELSEMASLRELELFCNVPRMSEDKKQVAFPSDGFQSLKKLSIRCSLSSVTFVADALSKVEVLELKFEEGLSKESSGVSGVEHLSGLKHMLIEFSQHDAGAAAAIAAVKKVAEKVHPNCQVIIVNVDKKTDQ</sequence>
<dbReference type="Gene3D" id="3.40.50.300">
    <property type="entry name" value="P-loop containing nucleotide triphosphate hydrolases"/>
    <property type="match status" value="1"/>
</dbReference>
<comment type="similarity">
    <text evidence="1">Belongs to the disease resistance NB-LRR family.</text>
</comment>
<dbReference type="InterPro" id="IPR002182">
    <property type="entry name" value="NB-ARC"/>
</dbReference>
<dbReference type="GO" id="GO:0042742">
    <property type="term" value="P:defense response to bacterium"/>
    <property type="evidence" value="ECO:0007669"/>
    <property type="project" value="UniProtKB-ARBA"/>
</dbReference>
<dbReference type="Gramene" id="TRITD7Av1G257610.2">
    <property type="protein sequence ID" value="TRITD7Av1G257610.2"/>
    <property type="gene ID" value="TRITD7Av1G257610"/>
</dbReference>
<dbReference type="SUPFAM" id="SSF52047">
    <property type="entry name" value="RNI-like"/>
    <property type="match status" value="1"/>
</dbReference>
<dbReference type="Gene3D" id="3.80.10.10">
    <property type="entry name" value="Ribonuclease Inhibitor"/>
    <property type="match status" value="1"/>
</dbReference>
<dbReference type="InterPro" id="IPR042197">
    <property type="entry name" value="Apaf_helical"/>
</dbReference>
<organism evidence="8 9">
    <name type="scientific">Triticum turgidum subsp. durum</name>
    <name type="common">Durum wheat</name>
    <name type="synonym">Triticum durum</name>
    <dbReference type="NCBI Taxonomy" id="4567"/>
    <lineage>
        <taxon>Eukaryota</taxon>
        <taxon>Viridiplantae</taxon>
        <taxon>Streptophyta</taxon>
        <taxon>Embryophyta</taxon>
        <taxon>Tracheophyta</taxon>
        <taxon>Spermatophyta</taxon>
        <taxon>Magnoliopsida</taxon>
        <taxon>Liliopsida</taxon>
        <taxon>Poales</taxon>
        <taxon>Poaceae</taxon>
        <taxon>BOP clade</taxon>
        <taxon>Pooideae</taxon>
        <taxon>Triticodae</taxon>
        <taxon>Triticeae</taxon>
        <taxon>Triticinae</taxon>
        <taxon>Triticum</taxon>
    </lineage>
</organism>
<dbReference type="InterPro" id="IPR036388">
    <property type="entry name" value="WH-like_DNA-bd_sf"/>
</dbReference>
<proteinExistence type="inferred from homology"/>
<dbReference type="Pfam" id="PF23559">
    <property type="entry name" value="WHD_DRP"/>
    <property type="match status" value="1"/>
</dbReference>
<dbReference type="Proteomes" id="UP000324705">
    <property type="component" value="Chromosome 7A"/>
</dbReference>
<gene>
    <name evidence="8" type="ORF">TRITD_7Av1G257610</name>
</gene>
<evidence type="ECO:0000256" key="6">
    <source>
        <dbReference type="ARBA" id="ARBA00023054"/>
    </source>
</evidence>
<dbReference type="InterPro" id="IPR027417">
    <property type="entry name" value="P-loop_NTPase"/>
</dbReference>
<feature type="domain" description="AAA+ ATPase" evidence="7">
    <location>
        <begin position="251"/>
        <end position="384"/>
    </location>
</feature>
<keyword evidence="6" id="KW-0175">Coiled coil</keyword>
<evidence type="ECO:0000256" key="3">
    <source>
        <dbReference type="ARBA" id="ARBA00022737"/>
    </source>
</evidence>
<dbReference type="CDD" id="cd14798">
    <property type="entry name" value="RX-CC_like"/>
    <property type="match status" value="1"/>
</dbReference>
<keyword evidence="4" id="KW-0547">Nucleotide-binding</keyword>
<evidence type="ECO:0000256" key="5">
    <source>
        <dbReference type="ARBA" id="ARBA00022821"/>
    </source>
</evidence>
<evidence type="ECO:0000256" key="1">
    <source>
        <dbReference type="ARBA" id="ARBA00008894"/>
    </source>
</evidence>
<keyword evidence="5" id="KW-0611">Plant defense</keyword>
<dbReference type="GO" id="GO:0043531">
    <property type="term" value="F:ADP binding"/>
    <property type="evidence" value="ECO:0007669"/>
    <property type="project" value="InterPro"/>
</dbReference>
<dbReference type="InterPro" id="IPR055414">
    <property type="entry name" value="LRR_R13L4/SHOC2-like"/>
</dbReference>
<dbReference type="InterPro" id="IPR058922">
    <property type="entry name" value="WHD_DRP"/>
</dbReference>
<evidence type="ECO:0000256" key="2">
    <source>
        <dbReference type="ARBA" id="ARBA00022614"/>
    </source>
</evidence>
<reference evidence="8 9" key="1">
    <citation type="submission" date="2017-09" db="EMBL/GenBank/DDBJ databases">
        <authorList>
            <consortium name="International Durum Wheat Genome Sequencing Consortium (IDWGSC)"/>
            <person name="Milanesi L."/>
        </authorList>
    </citation>
    <scope>NUCLEOTIDE SEQUENCE [LARGE SCALE GENOMIC DNA]</scope>
    <source>
        <strain evidence="9">cv. Svevo</strain>
    </source>
</reference>